<dbReference type="InterPro" id="IPR000182">
    <property type="entry name" value="GNAT_dom"/>
</dbReference>
<dbReference type="InterPro" id="IPR016181">
    <property type="entry name" value="Acyl_CoA_acyltransferase"/>
</dbReference>
<dbReference type="PROSITE" id="PS51186">
    <property type="entry name" value="GNAT"/>
    <property type="match status" value="1"/>
</dbReference>
<dbReference type="SUPFAM" id="SSF55729">
    <property type="entry name" value="Acyl-CoA N-acyltransferases (Nat)"/>
    <property type="match status" value="1"/>
</dbReference>
<evidence type="ECO:0000313" key="3">
    <source>
        <dbReference type="Proteomes" id="UP000220102"/>
    </source>
</evidence>
<organism evidence="2 3">
    <name type="scientific">Longibacter salinarum</name>
    <dbReference type="NCBI Taxonomy" id="1850348"/>
    <lineage>
        <taxon>Bacteria</taxon>
        <taxon>Pseudomonadati</taxon>
        <taxon>Rhodothermota</taxon>
        <taxon>Rhodothermia</taxon>
        <taxon>Rhodothermales</taxon>
        <taxon>Salisaetaceae</taxon>
        <taxon>Longibacter</taxon>
    </lineage>
</organism>
<dbReference type="Gene3D" id="3.40.630.30">
    <property type="match status" value="1"/>
</dbReference>
<protein>
    <recommendedName>
        <fullName evidence="1">N-acetyltransferase domain-containing protein</fullName>
    </recommendedName>
</protein>
<dbReference type="AlphaFoldDB" id="A0A2A8CTU7"/>
<dbReference type="CDD" id="cd04301">
    <property type="entry name" value="NAT_SF"/>
    <property type="match status" value="1"/>
</dbReference>
<evidence type="ECO:0000259" key="1">
    <source>
        <dbReference type="PROSITE" id="PS51186"/>
    </source>
</evidence>
<name>A0A2A8CTU7_9BACT</name>
<dbReference type="GO" id="GO:0016747">
    <property type="term" value="F:acyltransferase activity, transferring groups other than amino-acyl groups"/>
    <property type="evidence" value="ECO:0007669"/>
    <property type="project" value="InterPro"/>
</dbReference>
<evidence type="ECO:0000313" key="2">
    <source>
        <dbReference type="EMBL" id="PEN11265.1"/>
    </source>
</evidence>
<sequence length="108" mass="11650">MSPYRSGRAALRRATEVSYYVDARCRRQGIGSALMDRALTAAPGLDFDTVIAILLAGNDASIGLLLRFGFSEWGRLPDLAVFGEDRYDHLIYGCHVGDLAANVADDAG</sequence>
<gene>
    <name evidence="2" type="ORF">CRI94_15860</name>
</gene>
<dbReference type="Pfam" id="PF00583">
    <property type="entry name" value="Acetyltransf_1"/>
    <property type="match status" value="1"/>
</dbReference>
<reference evidence="2 3" key="1">
    <citation type="submission" date="2017-10" db="EMBL/GenBank/DDBJ databases">
        <title>Draft genome of Longibacter Salinarum.</title>
        <authorList>
            <person name="Goh K.M."/>
            <person name="Shamsir M.S."/>
            <person name="Lim S.W."/>
        </authorList>
    </citation>
    <scope>NUCLEOTIDE SEQUENCE [LARGE SCALE GENOMIC DNA]</scope>
    <source>
        <strain evidence="2 3">KCTC 52045</strain>
    </source>
</reference>
<dbReference type="OrthoDB" id="9799096at2"/>
<dbReference type="Proteomes" id="UP000220102">
    <property type="component" value="Unassembled WGS sequence"/>
</dbReference>
<accession>A0A2A8CTU7</accession>
<keyword evidence="3" id="KW-1185">Reference proteome</keyword>
<dbReference type="EMBL" id="PDEQ01000010">
    <property type="protein sequence ID" value="PEN11265.1"/>
    <property type="molecule type" value="Genomic_DNA"/>
</dbReference>
<comment type="caution">
    <text evidence="2">The sequence shown here is derived from an EMBL/GenBank/DDBJ whole genome shotgun (WGS) entry which is preliminary data.</text>
</comment>
<feature type="domain" description="N-acetyltransferase" evidence="1">
    <location>
        <begin position="1"/>
        <end position="97"/>
    </location>
</feature>
<proteinExistence type="predicted"/>